<dbReference type="Proteomes" id="UP000748752">
    <property type="component" value="Unassembled WGS sequence"/>
</dbReference>
<dbReference type="RefSeq" id="WP_200240271.1">
    <property type="nucleotide sequence ID" value="NZ_NRRV01000052.1"/>
</dbReference>
<comment type="caution">
    <text evidence="2">The sequence shown here is derived from an EMBL/GenBank/DDBJ whole genome shotgun (WGS) entry which is preliminary data.</text>
</comment>
<name>A0ABS1CKZ5_9GAMM</name>
<evidence type="ECO:0000313" key="2">
    <source>
        <dbReference type="EMBL" id="MBK1632582.1"/>
    </source>
</evidence>
<reference evidence="2 3" key="1">
    <citation type="journal article" date="2020" name="Microorganisms">
        <title>Osmotic Adaptation and Compatible Solute Biosynthesis of Phototrophic Bacteria as Revealed from Genome Analyses.</title>
        <authorList>
            <person name="Imhoff J.F."/>
            <person name="Rahn T."/>
            <person name="Kunzel S."/>
            <person name="Keller A."/>
            <person name="Neulinger S.C."/>
        </authorList>
    </citation>
    <scope>NUCLEOTIDE SEQUENCE [LARGE SCALE GENOMIC DNA]</scope>
    <source>
        <strain evidence="2 3">DSM 6210</strain>
    </source>
</reference>
<evidence type="ECO:0000313" key="3">
    <source>
        <dbReference type="Proteomes" id="UP000748752"/>
    </source>
</evidence>
<organism evidence="2 3">
    <name type="scientific">Thiohalocapsa halophila</name>
    <dbReference type="NCBI Taxonomy" id="69359"/>
    <lineage>
        <taxon>Bacteria</taxon>
        <taxon>Pseudomonadati</taxon>
        <taxon>Pseudomonadota</taxon>
        <taxon>Gammaproteobacteria</taxon>
        <taxon>Chromatiales</taxon>
        <taxon>Chromatiaceae</taxon>
        <taxon>Thiohalocapsa</taxon>
    </lineage>
</organism>
<gene>
    <name evidence="2" type="ORF">CKO31_17905</name>
</gene>
<protein>
    <submittedName>
        <fullName evidence="2">Uncharacterized protein</fullName>
    </submittedName>
</protein>
<dbReference type="EMBL" id="NRRV01000052">
    <property type="protein sequence ID" value="MBK1632582.1"/>
    <property type="molecule type" value="Genomic_DNA"/>
</dbReference>
<sequence>MGEDKVVLPDDIGSKVVVEGLPGWESAEFEALAELAHGPTDGRAHGRPAGGPPLRHHARREGPLRDAVAPG</sequence>
<keyword evidence="3" id="KW-1185">Reference proteome</keyword>
<proteinExistence type="predicted"/>
<accession>A0ABS1CKZ5</accession>
<evidence type="ECO:0000256" key="1">
    <source>
        <dbReference type="SAM" id="MobiDB-lite"/>
    </source>
</evidence>
<feature type="region of interest" description="Disordered" evidence="1">
    <location>
        <begin position="38"/>
        <end position="71"/>
    </location>
</feature>